<evidence type="ECO:0000256" key="1">
    <source>
        <dbReference type="ARBA" id="ARBA00022448"/>
    </source>
</evidence>
<dbReference type="AlphaFoldDB" id="A0A5C5SAN7"/>
<reference evidence="6 7" key="1">
    <citation type="submission" date="2019-08" db="EMBL/GenBank/DDBJ databases">
        <authorList>
            <person name="Lei W."/>
        </authorList>
    </citation>
    <scope>NUCLEOTIDE SEQUENCE [LARGE SCALE GENOMIC DNA]</scope>
    <source>
        <strain evidence="6 7">CCUG 66496</strain>
    </source>
</reference>
<feature type="domain" description="ABC transporter" evidence="5">
    <location>
        <begin position="4"/>
        <end position="230"/>
    </location>
</feature>
<dbReference type="GO" id="GO:0098796">
    <property type="term" value="C:membrane protein complex"/>
    <property type="evidence" value="ECO:0007669"/>
    <property type="project" value="UniProtKB-ARBA"/>
</dbReference>
<dbReference type="PANTHER" id="PTHR24220:SF692">
    <property type="entry name" value="ABC TRANSPORTER DOMAIN-CONTAINING PROTEIN"/>
    <property type="match status" value="1"/>
</dbReference>
<evidence type="ECO:0000256" key="2">
    <source>
        <dbReference type="ARBA" id="ARBA00022741"/>
    </source>
</evidence>
<evidence type="ECO:0000256" key="3">
    <source>
        <dbReference type="ARBA" id="ARBA00022840"/>
    </source>
</evidence>
<evidence type="ECO:0000259" key="5">
    <source>
        <dbReference type="PROSITE" id="PS50893"/>
    </source>
</evidence>
<dbReference type="GO" id="GO:0005524">
    <property type="term" value="F:ATP binding"/>
    <property type="evidence" value="ECO:0007669"/>
    <property type="project" value="UniProtKB-KW"/>
</dbReference>
<dbReference type="SUPFAM" id="SSF52540">
    <property type="entry name" value="P-loop containing nucleoside triphosphate hydrolases"/>
    <property type="match status" value="1"/>
</dbReference>
<dbReference type="FunFam" id="3.40.50.300:FF:000032">
    <property type="entry name" value="Export ABC transporter ATP-binding protein"/>
    <property type="match status" value="1"/>
</dbReference>
<dbReference type="Pfam" id="PF00005">
    <property type="entry name" value="ABC_tran"/>
    <property type="match status" value="1"/>
</dbReference>
<dbReference type="PANTHER" id="PTHR24220">
    <property type="entry name" value="IMPORT ATP-BINDING PROTEIN"/>
    <property type="match status" value="1"/>
</dbReference>
<dbReference type="GO" id="GO:0005886">
    <property type="term" value="C:plasma membrane"/>
    <property type="evidence" value="ECO:0007669"/>
    <property type="project" value="TreeGrafter"/>
</dbReference>
<dbReference type="Proteomes" id="UP000317430">
    <property type="component" value="Unassembled WGS sequence"/>
</dbReference>
<dbReference type="CDD" id="cd03255">
    <property type="entry name" value="ABC_MJ0796_LolCDE_FtsE"/>
    <property type="match status" value="1"/>
</dbReference>
<evidence type="ECO:0000313" key="6">
    <source>
        <dbReference type="EMBL" id="TWS96275.1"/>
    </source>
</evidence>
<dbReference type="GO" id="GO:0006865">
    <property type="term" value="P:amino acid transport"/>
    <property type="evidence" value="ECO:0007669"/>
    <property type="project" value="UniProtKB-KW"/>
</dbReference>
<dbReference type="Gene3D" id="3.40.50.300">
    <property type="entry name" value="P-loop containing nucleotide triphosphate hydrolases"/>
    <property type="match status" value="1"/>
</dbReference>
<protein>
    <submittedName>
        <fullName evidence="6">ABC transporter ATP-binding protein</fullName>
    </submittedName>
</protein>
<sequence length="230" mass="25448">MNLVTLRQLSKHYVISGHETEQVLASLDAEIPEGCITAIYGPSGCGKTSLLNILSGLDRSYEGQVLFKGQDFKDLSDQELVLFRKDHIGFVFQNFNLIAHQSVLDNVLLPLYLKGLSQKEMVTRAEKVLADLEILAFKDKNVTQLSGGQKQRVAIARALINDPELIVADEPTGSLDSVSQELVLEIFKELAKAGKTVLIVTHNPEVADYADLVIKMKDGVIIEEIDCRKK</sequence>
<keyword evidence="1" id="KW-0813">Transport</keyword>
<evidence type="ECO:0000313" key="7">
    <source>
        <dbReference type="Proteomes" id="UP000317430"/>
    </source>
</evidence>
<proteinExistence type="predicted"/>
<dbReference type="InterPro" id="IPR003439">
    <property type="entry name" value="ABC_transporter-like_ATP-bd"/>
</dbReference>
<keyword evidence="7" id="KW-1185">Reference proteome</keyword>
<dbReference type="PROSITE" id="PS00211">
    <property type="entry name" value="ABC_TRANSPORTER_1"/>
    <property type="match status" value="1"/>
</dbReference>
<keyword evidence="4" id="KW-0029">Amino-acid transport</keyword>
<dbReference type="SMART" id="SM00382">
    <property type="entry name" value="AAA"/>
    <property type="match status" value="1"/>
</dbReference>
<dbReference type="PROSITE" id="PS50893">
    <property type="entry name" value="ABC_TRANSPORTER_2"/>
    <property type="match status" value="1"/>
</dbReference>
<keyword evidence="3 6" id="KW-0067">ATP-binding</keyword>
<dbReference type="InterPro" id="IPR017871">
    <property type="entry name" value="ABC_transporter-like_CS"/>
</dbReference>
<comment type="caution">
    <text evidence="6">The sequence shown here is derived from an EMBL/GenBank/DDBJ whole genome shotgun (WGS) entry which is preliminary data.</text>
</comment>
<organism evidence="6 7">
    <name type="scientific">Streptococcus cuniculipharyngis</name>
    <dbReference type="NCBI Taxonomy" id="1562651"/>
    <lineage>
        <taxon>Bacteria</taxon>
        <taxon>Bacillati</taxon>
        <taxon>Bacillota</taxon>
        <taxon>Bacilli</taxon>
        <taxon>Lactobacillales</taxon>
        <taxon>Streptococcaceae</taxon>
        <taxon>Streptococcus</taxon>
    </lineage>
</organism>
<dbReference type="RefSeq" id="WP_146568167.1">
    <property type="nucleotide sequence ID" value="NZ_VOHL01000009.1"/>
</dbReference>
<dbReference type="GO" id="GO:0016887">
    <property type="term" value="F:ATP hydrolysis activity"/>
    <property type="evidence" value="ECO:0007669"/>
    <property type="project" value="InterPro"/>
</dbReference>
<dbReference type="InterPro" id="IPR017911">
    <property type="entry name" value="MacB-like_ATP-bd"/>
</dbReference>
<gene>
    <name evidence="6" type="ORF">FRX57_07330</name>
</gene>
<dbReference type="GO" id="GO:0022857">
    <property type="term" value="F:transmembrane transporter activity"/>
    <property type="evidence" value="ECO:0007669"/>
    <property type="project" value="TreeGrafter"/>
</dbReference>
<dbReference type="InterPro" id="IPR015854">
    <property type="entry name" value="ABC_transpr_LolD-like"/>
</dbReference>
<dbReference type="EMBL" id="VOHL01000009">
    <property type="protein sequence ID" value="TWS96275.1"/>
    <property type="molecule type" value="Genomic_DNA"/>
</dbReference>
<accession>A0A5C5SAN7</accession>
<dbReference type="InterPro" id="IPR003593">
    <property type="entry name" value="AAA+_ATPase"/>
</dbReference>
<keyword evidence="2" id="KW-0547">Nucleotide-binding</keyword>
<name>A0A5C5SAN7_9STRE</name>
<evidence type="ECO:0000256" key="4">
    <source>
        <dbReference type="ARBA" id="ARBA00022970"/>
    </source>
</evidence>
<dbReference type="OrthoDB" id="9791546at2"/>
<dbReference type="InterPro" id="IPR027417">
    <property type="entry name" value="P-loop_NTPase"/>
</dbReference>